<reference evidence="2 3" key="1">
    <citation type="journal article" date="2019" name="Int. J. Syst. Evol. Microbiol.">
        <title>The Global Catalogue of Microorganisms (GCM) 10K type strain sequencing project: providing services to taxonomists for standard genome sequencing and annotation.</title>
        <authorList>
            <consortium name="The Broad Institute Genomics Platform"/>
            <consortium name="The Broad Institute Genome Sequencing Center for Infectious Disease"/>
            <person name="Wu L."/>
            <person name="Ma J."/>
        </authorList>
    </citation>
    <scope>NUCLEOTIDE SEQUENCE [LARGE SCALE GENOMIC DNA]</scope>
    <source>
        <strain evidence="2 3">JCM 6886</strain>
    </source>
</reference>
<sequence>MDAKVISLLANKPDTLNGRLEVLHECLRQSLPQITQSSCLLYDEKTDSLKKFLSSHHFASHGMDESLYLKSNQALFTLCQQEEGKLVSFATDDPIWQHFQQDPQSLAASIIPIKQAQRFIGFVCFEIEHLPQHLSDAEKITLSLYAQFISMMINEELSLVNTLLATVRAARDFTDFRDFETGLHLDRMACYARIIATDLAKKHRLSDEFIEHVHIFARLHDIGKIGISDTILNKPGRLDDAERSIMKTHVEKGIVMLEQVLNDYNLVDMRDTDMMRNIVACHHEYIDGSGYPKGLKGKQIPLEARIATVADIFDALTCQRPYKKPWPLDDALAELEKMQQANKLDAECVAAVRRNKAEFEKVMKALSDDKKPL</sequence>
<dbReference type="SUPFAM" id="SSF109604">
    <property type="entry name" value="HD-domain/PDEase-like"/>
    <property type="match status" value="1"/>
</dbReference>
<gene>
    <name evidence="2" type="ORF">GCM10008964_07490</name>
</gene>
<comment type="caution">
    <text evidence="2">The sequence shown here is derived from an EMBL/GenBank/DDBJ whole genome shotgun (WGS) entry which is preliminary data.</text>
</comment>
<proteinExistence type="predicted"/>
<dbReference type="SMART" id="SM00471">
    <property type="entry name" value="HDc"/>
    <property type="match status" value="1"/>
</dbReference>
<dbReference type="Pfam" id="PF13487">
    <property type="entry name" value="HD_5"/>
    <property type="match status" value="1"/>
</dbReference>
<dbReference type="PROSITE" id="PS51832">
    <property type="entry name" value="HD_GYP"/>
    <property type="match status" value="1"/>
</dbReference>
<dbReference type="InterPro" id="IPR037522">
    <property type="entry name" value="HD_GYP_dom"/>
</dbReference>
<name>A0ABN0TCT4_9GAMM</name>
<dbReference type="Gene3D" id="1.10.3210.10">
    <property type="entry name" value="Hypothetical protein af1432"/>
    <property type="match status" value="1"/>
</dbReference>
<dbReference type="PANTHER" id="PTHR45228:SF1">
    <property type="entry name" value="CYCLIC DI-GMP PHOSPHODIESTERASE TM_0186"/>
    <property type="match status" value="1"/>
</dbReference>
<feature type="domain" description="HD-GYP" evidence="1">
    <location>
        <begin position="159"/>
        <end position="368"/>
    </location>
</feature>
<evidence type="ECO:0000313" key="2">
    <source>
        <dbReference type="EMBL" id="GAA0218427.1"/>
    </source>
</evidence>
<dbReference type="EMBL" id="BAAADG010000003">
    <property type="protein sequence ID" value="GAA0218427.1"/>
    <property type="molecule type" value="Genomic_DNA"/>
</dbReference>
<dbReference type="SUPFAM" id="SSF55781">
    <property type="entry name" value="GAF domain-like"/>
    <property type="match status" value="1"/>
</dbReference>
<dbReference type="Proteomes" id="UP001501476">
    <property type="component" value="Unassembled WGS sequence"/>
</dbReference>
<protein>
    <submittedName>
        <fullName evidence="2">HD domain-containing protein</fullName>
    </submittedName>
</protein>
<accession>A0ABN0TCT4</accession>
<organism evidence="2 3">
    <name type="scientific">Methylophaga marina</name>
    <dbReference type="NCBI Taxonomy" id="45495"/>
    <lineage>
        <taxon>Bacteria</taxon>
        <taxon>Pseudomonadati</taxon>
        <taxon>Pseudomonadota</taxon>
        <taxon>Gammaproteobacteria</taxon>
        <taxon>Thiotrichales</taxon>
        <taxon>Piscirickettsiaceae</taxon>
        <taxon>Methylophaga</taxon>
    </lineage>
</organism>
<dbReference type="CDD" id="cd00077">
    <property type="entry name" value="HDc"/>
    <property type="match status" value="1"/>
</dbReference>
<dbReference type="InterPro" id="IPR052020">
    <property type="entry name" value="Cyclic_di-GMP/3'3'-cGAMP_PDE"/>
</dbReference>
<evidence type="ECO:0000313" key="3">
    <source>
        <dbReference type="Proteomes" id="UP001501476"/>
    </source>
</evidence>
<keyword evidence="3" id="KW-1185">Reference proteome</keyword>
<dbReference type="PANTHER" id="PTHR45228">
    <property type="entry name" value="CYCLIC DI-GMP PHOSPHODIESTERASE TM_0186-RELATED"/>
    <property type="match status" value="1"/>
</dbReference>
<dbReference type="InterPro" id="IPR003607">
    <property type="entry name" value="HD/PDEase_dom"/>
</dbReference>
<evidence type="ECO:0000259" key="1">
    <source>
        <dbReference type="PROSITE" id="PS51832"/>
    </source>
</evidence>
<dbReference type="RefSeq" id="WP_286304847.1">
    <property type="nucleotide sequence ID" value="NZ_AP027741.1"/>
</dbReference>